<evidence type="ECO:0000259" key="4">
    <source>
        <dbReference type="Pfam" id="PF00724"/>
    </source>
</evidence>
<dbReference type="CDD" id="cd02933">
    <property type="entry name" value="OYE_like_FMN"/>
    <property type="match status" value="1"/>
</dbReference>
<dbReference type="InterPro" id="IPR001155">
    <property type="entry name" value="OxRdtase_FMN_N"/>
</dbReference>
<dbReference type="Gene3D" id="3.20.20.70">
    <property type="entry name" value="Aldolase class I"/>
    <property type="match status" value="1"/>
</dbReference>
<dbReference type="InterPro" id="IPR013785">
    <property type="entry name" value="Aldolase_TIM"/>
</dbReference>
<protein>
    <submittedName>
        <fullName evidence="5">NADH:flavin oxidoreductase</fullName>
        <ecNumber evidence="5">1.-.-.-</ecNumber>
    </submittedName>
</protein>
<dbReference type="GO" id="GO:0016628">
    <property type="term" value="F:oxidoreductase activity, acting on the CH-CH group of donors, NAD or NADP as acceptor"/>
    <property type="evidence" value="ECO:0007669"/>
    <property type="project" value="UniProtKB-ARBA"/>
</dbReference>
<evidence type="ECO:0000313" key="5">
    <source>
        <dbReference type="EMBL" id="CAE33242.1"/>
    </source>
</evidence>
<organism evidence="5 6">
    <name type="scientific">Bordetella bronchiseptica (strain ATCC BAA-588 / NCTC 13252 / RB50)</name>
    <name type="common">Alcaligenes bronchisepticus</name>
    <dbReference type="NCBI Taxonomy" id="257310"/>
    <lineage>
        <taxon>Bacteria</taxon>
        <taxon>Pseudomonadati</taxon>
        <taxon>Pseudomonadota</taxon>
        <taxon>Betaproteobacteria</taxon>
        <taxon>Burkholderiales</taxon>
        <taxon>Alcaligenaceae</taxon>
        <taxon>Bordetella</taxon>
    </lineage>
</organism>
<name>A0A0H3LW37_BORBR</name>
<dbReference type="FunFam" id="3.20.20.70:FF:000059">
    <property type="entry name" value="N-ethylmaleimide reductase, FMN-linked"/>
    <property type="match status" value="1"/>
</dbReference>
<dbReference type="KEGG" id="bbr:BB2750"/>
<dbReference type="GO" id="GO:0010181">
    <property type="term" value="F:FMN binding"/>
    <property type="evidence" value="ECO:0007669"/>
    <property type="project" value="InterPro"/>
</dbReference>
<comment type="cofactor">
    <cofactor evidence="1">
        <name>FMN</name>
        <dbReference type="ChEBI" id="CHEBI:58210"/>
    </cofactor>
</comment>
<comment type="similarity">
    <text evidence="2">Belongs to the NADH:flavin oxidoreductase/NADH oxidase family.</text>
</comment>
<proteinExistence type="inferred from homology"/>
<dbReference type="EC" id="1.-.-.-" evidence="5"/>
<reference evidence="5 6" key="1">
    <citation type="journal article" date="2003" name="Nat. Genet.">
        <title>Comparative analysis of the genome sequences of Bordetella pertussis, Bordetella parapertussis and Bordetella bronchiseptica.</title>
        <authorList>
            <person name="Parkhill J."/>
            <person name="Sebaihia M."/>
            <person name="Preston A."/>
            <person name="Murphy L.D."/>
            <person name="Thomson N.R."/>
            <person name="Harris D.E."/>
            <person name="Holden M.T.G."/>
            <person name="Churcher C.M."/>
            <person name="Bentley S.D."/>
            <person name="Mungall K.L."/>
            <person name="Cerdeno-Tarraga A.-M."/>
            <person name="Temple L."/>
            <person name="James K.D."/>
            <person name="Harris B."/>
            <person name="Quail M.A."/>
            <person name="Achtman M."/>
            <person name="Atkin R."/>
            <person name="Baker S."/>
            <person name="Basham D."/>
            <person name="Bason N."/>
            <person name="Cherevach I."/>
            <person name="Chillingworth T."/>
            <person name="Collins M."/>
            <person name="Cronin A."/>
            <person name="Davis P."/>
            <person name="Doggett J."/>
            <person name="Feltwell T."/>
            <person name="Goble A."/>
            <person name="Hamlin N."/>
            <person name="Hauser H."/>
            <person name="Holroyd S."/>
            <person name="Jagels K."/>
            <person name="Leather S."/>
            <person name="Moule S."/>
            <person name="Norberczak H."/>
            <person name="O'Neil S."/>
            <person name="Ormond D."/>
            <person name="Price C."/>
            <person name="Rabbinowitsch E."/>
            <person name="Rutter S."/>
            <person name="Sanders M."/>
            <person name="Saunders D."/>
            <person name="Seeger K."/>
            <person name="Sharp S."/>
            <person name="Simmonds M."/>
            <person name="Skelton J."/>
            <person name="Squares R."/>
            <person name="Squares S."/>
            <person name="Stevens K."/>
            <person name="Unwin L."/>
            <person name="Whitehead S."/>
            <person name="Barrell B.G."/>
            <person name="Maskell D.J."/>
        </authorList>
    </citation>
    <scope>NUCLEOTIDE SEQUENCE [LARGE SCALE GENOMIC DNA]</scope>
    <source>
        <strain evidence="5 6">ATCC BAA-588 / NCTC 13252 / RB50</strain>
    </source>
</reference>
<dbReference type="RefSeq" id="WP_010926627.1">
    <property type="nucleotide sequence ID" value="NC_002927.3"/>
</dbReference>
<dbReference type="GO" id="GO:0005829">
    <property type="term" value="C:cytosol"/>
    <property type="evidence" value="ECO:0007669"/>
    <property type="project" value="TreeGrafter"/>
</dbReference>
<dbReference type="eggNOG" id="COG1902">
    <property type="taxonomic scope" value="Bacteria"/>
</dbReference>
<feature type="domain" description="NADH:flavin oxidoreductase/NADH oxidase N-terminal" evidence="4">
    <location>
        <begin position="6"/>
        <end position="335"/>
    </location>
</feature>
<sequence length="365" mass="38950">MTMASIFSPYELGELILPNRVVMAPMTRARTLDTVPAQSMALYYAQRASAGLIVTESAQVSAQGRGYLCTPGIHTPEQVAAWRNVTDAVHRAGGRIFIQLWHVGRLSHTSLLPDGGSPVGPVSVAAAHTLVQAYGHDGRPAQVPASPPAALDIAGIRRIVADFRAAAENAARAGFDGVEIHAGNGFLFEQFINAGLNTREDQYGGPSIANRLRLLLETVDAVSAVIGRQRVGVRISPFAHAGDLHEFDSEKASWLGLAGALCQRRIAYLHASHLGQAGFQRDMRKAFGGTFMLAGGFTAQTAQAALDAGEADLVVFGRPFIANPDLVERMRHGWPLAEAGKHAFYGGDDRGYTDYPRYAAAQPAA</sequence>
<evidence type="ECO:0000313" key="6">
    <source>
        <dbReference type="Proteomes" id="UP000001027"/>
    </source>
</evidence>
<dbReference type="AlphaFoldDB" id="A0A0H3LW37"/>
<evidence type="ECO:0000256" key="1">
    <source>
        <dbReference type="ARBA" id="ARBA00001917"/>
    </source>
</evidence>
<dbReference type="SUPFAM" id="SSF51395">
    <property type="entry name" value="FMN-linked oxidoreductases"/>
    <property type="match status" value="1"/>
</dbReference>
<dbReference type="Proteomes" id="UP000001027">
    <property type="component" value="Chromosome"/>
</dbReference>
<gene>
    <name evidence="5" type="ordered locus">BB2750</name>
</gene>
<keyword evidence="3 5" id="KW-0560">Oxidoreductase</keyword>
<evidence type="ECO:0000256" key="2">
    <source>
        <dbReference type="ARBA" id="ARBA00005979"/>
    </source>
</evidence>
<dbReference type="Pfam" id="PF00724">
    <property type="entry name" value="Oxidored_FMN"/>
    <property type="match status" value="1"/>
</dbReference>
<dbReference type="EMBL" id="BX640445">
    <property type="protein sequence ID" value="CAE33242.1"/>
    <property type="molecule type" value="Genomic_DNA"/>
</dbReference>
<dbReference type="PANTHER" id="PTHR22893:SF91">
    <property type="entry name" value="NADPH DEHYDROGENASE 2-RELATED"/>
    <property type="match status" value="1"/>
</dbReference>
<evidence type="ECO:0000256" key="3">
    <source>
        <dbReference type="ARBA" id="ARBA00023002"/>
    </source>
</evidence>
<dbReference type="PANTHER" id="PTHR22893">
    <property type="entry name" value="NADH OXIDOREDUCTASE-RELATED"/>
    <property type="match status" value="1"/>
</dbReference>
<accession>A0A0H3LW37</accession>
<dbReference type="InterPro" id="IPR045247">
    <property type="entry name" value="Oye-like"/>
</dbReference>
<dbReference type="HOGENOM" id="CLU_012153_0_1_4"/>